<dbReference type="STRING" id="517417.Cpar_1052"/>
<organism evidence="3 4">
    <name type="scientific">Chlorobaculum parvum (strain DSM 263 / NCIMB 8327)</name>
    <name type="common">Chlorobium vibrioforme subsp. thiosulfatophilum</name>
    <dbReference type="NCBI Taxonomy" id="517417"/>
    <lineage>
        <taxon>Bacteria</taxon>
        <taxon>Pseudomonadati</taxon>
        <taxon>Chlorobiota</taxon>
        <taxon>Chlorobiia</taxon>
        <taxon>Chlorobiales</taxon>
        <taxon>Chlorobiaceae</taxon>
        <taxon>Chlorobaculum</taxon>
    </lineage>
</organism>
<sequence length="767" mass="88011">MYDFKTLSAYDFELLVRDLLQKKLGIVLESFKSGRDGGVDLRYAPSADDSLVVQCKHYAETGYSGLLFALKKENSKVNRLAPNRYCIATSVPLSPANKQEIRAIFEPHCKIDEDILGLEDLNNLLTLYPDIERNHYKLWLTSTTVLERIVHSDVYNQTVLLVESIQRKARLYVQNSSFFDALKLLRSYKYCIISGNPGIGKTFLAEMLLLEHICQGFEPVVVRSHISEAFKLLKANTKQVFYYDDFLGQTGWEDKLEKNEEQSILDFVAYVRNHEHAVFILTTREYILQQARTVYEKLHAADFDHAKCIIELGSYTRRNKAHILLNHVFFSDLTPEHKNALVRKKSLLAIVDHRNYSPRIVEWMSGVQNIRDCTPAEYPNVFISTLNDPENLWRHAYRNHLSPAARSMLLVLYSFQGSVDLEDLREAFEAFRRLEAQQLSAMRAANEFTTVLDELEGSLIRCERNAYSVAVAFHDPSVRDFLEKHMSINSDQALILCDSLVFYDQFRGVFTPHATLYQRNPTRIGEGLEQSAILSAALRTVTRAAKKPILRINWDGAARVSNLICTSLEQNIVHAIRMSNDLPSLERASFIVQVLMHEEKRIITGNVNLSDLPQVISAAKSVPEISDACERLIELATRLYENTDDYEELKQYIALKDFVEAAPNAIEDDKIQVVRTRLIEEGYDIFYFDISRADDENELDELDNTAAAFELTFDVSLDSIHERIEEAKEELLTRIEEPPNDWLDDEPRQTRDADDTEIVEMFGCLSE</sequence>
<evidence type="ECO:0000259" key="1">
    <source>
        <dbReference type="Pfam" id="PF04471"/>
    </source>
</evidence>
<protein>
    <submittedName>
        <fullName evidence="3">Uncharacterized protein</fullName>
    </submittedName>
</protein>
<dbReference type="EMBL" id="CP001099">
    <property type="protein sequence ID" value="ACF11460.1"/>
    <property type="molecule type" value="Genomic_DNA"/>
</dbReference>
<dbReference type="GO" id="GO:0004519">
    <property type="term" value="F:endonuclease activity"/>
    <property type="evidence" value="ECO:0007669"/>
    <property type="project" value="InterPro"/>
</dbReference>
<dbReference type="KEGG" id="cpc:Cpar_1052"/>
<dbReference type="SUPFAM" id="SSF52540">
    <property type="entry name" value="P-loop containing nucleoside triphosphate hydrolases"/>
    <property type="match status" value="1"/>
</dbReference>
<dbReference type="InterPro" id="IPR049050">
    <property type="entry name" value="nSTAND3"/>
</dbReference>
<name>B3QNF7_CHLP8</name>
<dbReference type="InterPro" id="IPR027417">
    <property type="entry name" value="P-loop_NTPase"/>
</dbReference>
<keyword evidence="4" id="KW-1185">Reference proteome</keyword>
<evidence type="ECO:0000259" key="2">
    <source>
        <dbReference type="Pfam" id="PF20720"/>
    </source>
</evidence>
<dbReference type="OrthoDB" id="9806903at2"/>
<accession>B3QNF7</accession>
<dbReference type="GO" id="GO:0009307">
    <property type="term" value="P:DNA restriction-modification system"/>
    <property type="evidence" value="ECO:0007669"/>
    <property type="project" value="InterPro"/>
</dbReference>
<dbReference type="Proteomes" id="UP000008811">
    <property type="component" value="Chromosome"/>
</dbReference>
<dbReference type="HOGENOM" id="CLU_019601_1_0_10"/>
<dbReference type="Pfam" id="PF04471">
    <property type="entry name" value="Mrr_cat"/>
    <property type="match status" value="1"/>
</dbReference>
<dbReference type="Pfam" id="PF20720">
    <property type="entry name" value="nSTAND3"/>
    <property type="match status" value="1"/>
</dbReference>
<dbReference type="AlphaFoldDB" id="B3QNF7"/>
<evidence type="ECO:0000313" key="4">
    <source>
        <dbReference type="Proteomes" id="UP000008811"/>
    </source>
</evidence>
<proteinExistence type="predicted"/>
<dbReference type="GO" id="GO:0003677">
    <property type="term" value="F:DNA binding"/>
    <property type="evidence" value="ECO:0007669"/>
    <property type="project" value="InterPro"/>
</dbReference>
<feature type="domain" description="Restriction endonuclease type IV Mrr" evidence="1">
    <location>
        <begin position="5"/>
        <end position="60"/>
    </location>
</feature>
<gene>
    <name evidence="3" type="ordered locus">Cpar_1052</name>
</gene>
<reference evidence="3" key="1">
    <citation type="submission" date="2008-06" db="EMBL/GenBank/DDBJ databases">
        <title>Complete sequence of Chlorobaculum parvum NCIB 8327.</title>
        <authorList>
            <consortium name="US DOE Joint Genome Institute"/>
            <person name="Lucas S."/>
            <person name="Copeland A."/>
            <person name="Lapidus A."/>
            <person name="Glavina del Rio T."/>
            <person name="Dalin E."/>
            <person name="Tice H."/>
            <person name="Bruce D."/>
            <person name="Goodwin L."/>
            <person name="Pitluck S."/>
            <person name="Schmutz J."/>
            <person name="Larimer F."/>
            <person name="Land M."/>
            <person name="Hauser L."/>
            <person name="Kyrpides N."/>
            <person name="Mikhailova N."/>
            <person name="Zhao F."/>
            <person name="Li T."/>
            <person name="Liu Z."/>
            <person name="Overmann J."/>
            <person name="Bryant D.A."/>
            <person name="Richardson P."/>
        </authorList>
    </citation>
    <scope>NUCLEOTIDE SEQUENCE [LARGE SCALE GENOMIC DNA]</scope>
    <source>
        <strain evidence="3">NCIB 8327</strain>
    </source>
</reference>
<dbReference type="eggNOG" id="COG0464">
    <property type="taxonomic scope" value="Bacteria"/>
</dbReference>
<evidence type="ECO:0000313" key="3">
    <source>
        <dbReference type="EMBL" id="ACF11460.1"/>
    </source>
</evidence>
<dbReference type="InterPro" id="IPR007560">
    <property type="entry name" value="Restrct_endonuc_IV_Mrr"/>
</dbReference>
<feature type="domain" description="Novel STAND NTPase 3" evidence="2">
    <location>
        <begin position="172"/>
        <end position="329"/>
    </location>
</feature>